<dbReference type="PANTHER" id="PTHR43540:SF15">
    <property type="entry name" value="BLR5631 PROTEIN"/>
    <property type="match status" value="1"/>
</dbReference>
<dbReference type="EMBL" id="PVZS01000012">
    <property type="protein sequence ID" value="PSC04685.1"/>
    <property type="molecule type" value="Genomic_DNA"/>
</dbReference>
<dbReference type="Pfam" id="PF00857">
    <property type="entry name" value="Isochorismatase"/>
    <property type="match status" value="1"/>
</dbReference>
<dbReference type="Proteomes" id="UP000239772">
    <property type="component" value="Unassembled WGS sequence"/>
</dbReference>
<proteinExistence type="predicted"/>
<keyword evidence="1 3" id="KW-0378">Hydrolase</keyword>
<dbReference type="AlphaFoldDB" id="A0A2T1HSQ7"/>
<feature type="domain" description="Isochorismatase-like" evidence="2">
    <location>
        <begin position="24"/>
        <end position="198"/>
    </location>
</feature>
<dbReference type="InterPro" id="IPR050272">
    <property type="entry name" value="Isochorismatase-like_hydrls"/>
</dbReference>
<protein>
    <submittedName>
        <fullName evidence="3">Cysteine hydrolase</fullName>
    </submittedName>
</protein>
<keyword evidence="4" id="KW-1185">Reference proteome</keyword>
<dbReference type="InterPro" id="IPR000868">
    <property type="entry name" value="Isochorismatase-like_dom"/>
</dbReference>
<sequence>MTEPRTLLQMAGANLTPSRLREAAVVVIDAQNEYVDGKLALPAVKPALQVLAGLLHRARVQDTPVFHVVHKGRAGSGGAFDPETRGFQIADEAAPVGAEPVIEKGLPNSFAHTTLLEALKATGRRELILVGFMTHMCVSSTARAALDIGFRVTVAGDACATRDLPDPLGGAPLSAADIHRTALAELADRFAVVCRAAQIEA</sequence>
<dbReference type="GO" id="GO:0016787">
    <property type="term" value="F:hydrolase activity"/>
    <property type="evidence" value="ECO:0007669"/>
    <property type="project" value="UniProtKB-KW"/>
</dbReference>
<accession>A0A2T1HSQ7</accession>
<name>A0A2T1HSQ7_9HYPH</name>
<dbReference type="CDD" id="cd01014">
    <property type="entry name" value="nicotinamidase_related"/>
    <property type="match status" value="1"/>
</dbReference>
<evidence type="ECO:0000313" key="4">
    <source>
        <dbReference type="Proteomes" id="UP000239772"/>
    </source>
</evidence>
<gene>
    <name evidence="3" type="ORF">SLNSH_13030</name>
</gene>
<evidence type="ECO:0000256" key="1">
    <source>
        <dbReference type="ARBA" id="ARBA00022801"/>
    </source>
</evidence>
<reference evidence="4" key="1">
    <citation type="submission" date="2018-03" db="EMBL/GenBank/DDBJ databases">
        <authorList>
            <person name="Sun L."/>
            <person name="Liu H."/>
            <person name="Chen W."/>
            <person name="Huang K."/>
            <person name="Liu W."/>
            <person name="Gao X."/>
        </authorList>
    </citation>
    <scope>NUCLEOTIDE SEQUENCE [LARGE SCALE GENOMIC DNA]</scope>
    <source>
        <strain evidence="4">SH9</strain>
    </source>
</reference>
<dbReference type="RefSeq" id="WP_106337429.1">
    <property type="nucleotide sequence ID" value="NZ_PVZS01000012.1"/>
</dbReference>
<dbReference type="PANTHER" id="PTHR43540">
    <property type="entry name" value="PEROXYUREIDOACRYLATE/UREIDOACRYLATE AMIDOHYDROLASE-RELATED"/>
    <property type="match status" value="1"/>
</dbReference>
<evidence type="ECO:0000259" key="2">
    <source>
        <dbReference type="Pfam" id="PF00857"/>
    </source>
</evidence>
<evidence type="ECO:0000313" key="3">
    <source>
        <dbReference type="EMBL" id="PSC04685.1"/>
    </source>
</evidence>
<comment type="caution">
    <text evidence="3">The sequence shown here is derived from an EMBL/GenBank/DDBJ whole genome shotgun (WGS) entry which is preliminary data.</text>
</comment>
<dbReference type="Gene3D" id="3.40.50.850">
    <property type="entry name" value="Isochorismatase-like"/>
    <property type="match status" value="1"/>
</dbReference>
<dbReference type="SUPFAM" id="SSF52499">
    <property type="entry name" value="Isochorismatase-like hydrolases"/>
    <property type="match status" value="1"/>
</dbReference>
<dbReference type="OrthoDB" id="9794942at2"/>
<dbReference type="InterPro" id="IPR036380">
    <property type="entry name" value="Isochorismatase-like_sf"/>
</dbReference>
<organism evidence="3 4">
    <name type="scientific">Alsobacter soli</name>
    <dbReference type="NCBI Taxonomy" id="2109933"/>
    <lineage>
        <taxon>Bacteria</taxon>
        <taxon>Pseudomonadati</taxon>
        <taxon>Pseudomonadota</taxon>
        <taxon>Alphaproteobacteria</taxon>
        <taxon>Hyphomicrobiales</taxon>
        <taxon>Alsobacteraceae</taxon>
        <taxon>Alsobacter</taxon>
    </lineage>
</organism>